<keyword evidence="3" id="KW-1185">Reference proteome</keyword>
<evidence type="ECO:0000313" key="3">
    <source>
        <dbReference type="Proteomes" id="UP001250858"/>
    </source>
</evidence>
<dbReference type="InterPro" id="IPR006680">
    <property type="entry name" value="Amidohydro-rel"/>
</dbReference>
<dbReference type="RefSeq" id="WP_309548134.1">
    <property type="nucleotide sequence ID" value="NZ_CP133762.1"/>
</dbReference>
<dbReference type="Proteomes" id="UP001250858">
    <property type="component" value="Chromosome"/>
</dbReference>
<dbReference type="EMBL" id="CP133762">
    <property type="protein sequence ID" value="WMX44647.1"/>
    <property type="molecule type" value="Genomic_DNA"/>
</dbReference>
<evidence type="ECO:0000259" key="1">
    <source>
        <dbReference type="Pfam" id="PF01979"/>
    </source>
</evidence>
<dbReference type="InterPro" id="IPR051781">
    <property type="entry name" value="Metallo-dep_Hydrolase"/>
</dbReference>
<dbReference type="Pfam" id="PF01979">
    <property type="entry name" value="Amidohydro_1"/>
    <property type="match status" value="1"/>
</dbReference>
<dbReference type="InterPro" id="IPR011059">
    <property type="entry name" value="Metal-dep_hydrolase_composite"/>
</dbReference>
<sequence>MHTVISAERMVSGPGGREVLDGAVCVRQGVIVAAGPRAEVEALVEPAVPRVHFPEGTLLPGLIDAHVHLALDAGPDPVETLRASSDADLYGGMAVRSAQLLATGVTTVRDLGDRGGLAVRLRDEITAGRLPGPRILTAGTPLTAPGGHCWFLGGEVEGEGAIRAAVRRNAASGVDLIKVMATGGGITKGGPPVWQAQFTPREMRVIVEEARRAGLPVAAHAHGTEGIAAAVAAGVDSVEHCTWMARDGFDVRKDVVAAMVDHGTAVCPAASPDWRGFAERVGLERAEEMFGRIRWMTENGVPLLPGTDAGVPRAVFDGFVSSLEFFEHIGMTPAEIIDLATAGAAEALGIAHDTGRLAPGHRADLLVVDGNPLTDLSALRSVRLVLARGRPFGPEIALSLPADGQDR</sequence>
<dbReference type="SUPFAM" id="SSF51338">
    <property type="entry name" value="Composite domain of metallo-dependent hydrolases"/>
    <property type="match status" value="2"/>
</dbReference>
<dbReference type="PANTHER" id="PTHR43135:SF3">
    <property type="entry name" value="ALPHA-D-RIBOSE 1-METHYLPHOSPHONATE 5-TRIPHOSPHATE DIPHOSPHATASE"/>
    <property type="match status" value="1"/>
</dbReference>
<evidence type="ECO:0000313" key="2">
    <source>
        <dbReference type="EMBL" id="WMX44647.1"/>
    </source>
</evidence>
<gene>
    <name evidence="2" type="ORF">RGF97_06910</name>
</gene>
<name>A0ABY9RR15_9ACTN</name>
<dbReference type="PANTHER" id="PTHR43135">
    <property type="entry name" value="ALPHA-D-RIBOSE 1-METHYLPHOSPHONATE 5-TRIPHOSPHATE DIPHOSPHATASE"/>
    <property type="match status" value="1"/>
</dbReference>
<accession>A0ABY9RR15</accession>
<organism evidence="2 3">
    <name type="scientific">Streptomyces roseicoloratus</name>
    <dbReference type="NCBI Taxonomy" id="2508722"/>
    <lineage>
        <taxon>Bacteria</taxon>
        <taxon>Bacillati</taxon>
        <taxon>Actinomycetota</taxon>
        <taxon>Actinomycetes</taxon>
        <taxon>Kitasatosporales</taxon>
        <taxon>Streptomycetaceae</taxon>
        <taxon>Streptomyces</taxon>
    </lineage>
</organism>
<protein>
    <submittedName>
        <fullName evidence="2">Amidohydrolase family protein</fullName>
    </submittedName>
</protein>
<proteinExistence type="predicted"/>
<dbReference type="Gene3D" id="3.20.20.140">
    <property type="entry name" value="Metal-dependent hydrolases"/>
    <property type="match status" value="1"/>
</dbReference>
<feature type="domain" description="Amidohydrolase-related" evidence="1">
    <location>
        <begin position="57"/>
        <end position="389"/>
    </location>
</feature>
<dbReference type="Gene3D" id="2.30.40.10">
    <property type="entry name" value="Urease, subunit C, domain 1"/>
    <property type="match status" value="1"/>
</dbReference>
<dbReference type="InterPro" id="IPR057744">
    <property type="entry name" value="OTAase-like"/>
</dbReference>
<dbReference type="CDD" id="cd01299">
    <property type="entry name" value="Met_dep_hydrolase_A"/>
    <property type="match status" value="1"/>
</dbReference>
<reference evidence="2 3" key="1">
    <citation type="submission" date="2023-09" db="EMBL/GenBank/DDBJ databases">
        <title>Complete genome of Streptomyces roseicoloratus T14.</title>
        <authorList>
            <person name="Bashizi T."/>
            <person name="Kim M.-J."/>
            <person name="Lee G."/>
            <person name="Tagele S.B."/>
            <person name="Shin J.-H."/>
        </authorList>
    </citation>
    <scope>NUCLEOTIDE SEQUENCE [LARGE SCALE GENOMIC DNA]</scope>
    <source>
        <strain evidence="2 3">T14</strain>
    </source>
</reference>
<dbReference type="InterPro" id="IPR032466">
    <property type="entry name" value="Metal_Hydrolase"/>
</dbReference>
<dbReference type="SUPFAM" id="SSF51556">
    <property type="entry name" value="Metallo-dependent hydrolases"/>
    <property type="match status" value="1"/>
</dbReference>